<protein>
    <submittedName>
        <fullName evidence="1">Uncharacterized protein</fullName>
    </submittedName>
</protein>
<dbReference type="Proteomes" id="UP000478052">
    <property type="component" value="Unassembled WGS sequence"/>
</dbReference>
<evidence type="ECO:0000313" key="1">
    <source>
        <dbReference type="EMBL" id="KAF0754459.1"/>
    </source>
</evidence>
<dbReference type="EMBL" id="VUJU01004406">
    <property type="protein sequence ID" value="KAF0754459.1"/>
    <property type="molecule type" value="Genomic_DNA"/>
</dbReference>
<gene>
    <name evidence="1" type="ORF">FWK35_00017234</name>
</gene>
<dbReference type="OrthoDB" id="6592156at2759"/>
<dbReference type="AlphaFoldDB" id="A0A6G0YEZ7"/>
<accession>A0A6G0YEZ7</accession>
<name>A0A6G0YEZ7_APHCR</name>
<organism evidence="1 2">
    <name type="scientific">Aphis craccivora</name>
    <name type="common">Cowpea aphid</name>
    <dbReference type="NCBI Taxonomy" id="307492"/>
    <lineage>
        <taxon>Eukaryota</taxon>
        <taxon>Metazoa</taxon>
        <taxon>Ecdysozoa</taxon>
        <taxon>Arthropoda</taxon>
        <taxon>Hexapoda</taxon>
        <taxon>Insecta</taxon>
        <taxon>Pterygota</taxon>
        <taxon>Neoptera</taxon>
        <taxon>Paraneoptera</taxon>
        <taxon>Hemiptera</taxon>
        <taxon>Sternorrhyncha</taxon>
        <taxon>Aphidomorpha</taxon>
        <taxon>Aphidoidea</taxon>
        <taxon>Aphididae</taxon>
        <taxon>Aphidini</taxon>
        <taxon>Aphis</taxon>
        <taxon>Aphis</taxon>
    </lineage>
</organism>
<comment type="caution">
    <text evidence="1">The sequence shown here is derived from an EMBL/GenBank/DDBJ whole genome shotgun (WGS) entry which is preliminary data.</text>
</comment>
<evidence type="ECO:0000313" key="2">
    <source>
        <dbReference type="Proteomes" id="UP000478052"/>
    </source>
</evidence>
<proteinExistence type="predicted"/>
<feature type="non-terminal residue" evidence="1">
    <location>
        <position position="1"/>
    </location>
</feature>
<sequence length="650" mass="75206">SVIPFPKSSLSVFRFLNLVSIGFRGGDIVMMAFDSDDSSEPSEVIEYKGYSYEKKWTCGPVGNWTLWKCAKRGCAGELVITAIRTKRWRRKRFFVVRDVSGKKLMAYFPRKTHNHSPQTRNGNEIPGQNRTTVVTAKVRLPTPPSSPNARLTDSSTVQSFKVLNGIDTFNSSETKPLHSVVDVENSNSINVDKLSKSMENAEQTVINFDDGIKIPNINDTMEFKVDKPVDLNANSEEKYLKDISITVDNTNVIKSIENIENNEVVQIKHDMSSQDNNEKMLCHVCDTFFHVCYYNQHIQTTKHLSAYEEYFKDRIDFENYRIFSCSVNTTTEEFFKSIKQDFTILVNHLLLEHNALIIDIHYFALYHEDSLNVENKNIAEVKHFDVYNKKLTKNTAVNELYKDIANSFLFQCNTLKTSESSWTLEETLYVEITIVKKLFENKVASKSLDAISHNNKTINNHINSDNLQKAEPLQLIRCKQCCVYVIQKNYNHHLETTAHKISLCYLKNDKIQINGVQCDNRFLSCRILSLEHVSIDDYFQSIESDVLELISKIIRFQNNEAVNVNIKLFGLYNHNRLMSDNDNLGDVKSFMIKNEILSGASILILWFQRISNTFKSHHQEYLKSMPQSYYLDRVMFLELYFYDITNIEES</sequence>
<keyword evidence="2" id="KW-1185">Reference proteome</keyword>
<reference evidence="1 2" key="1">
    <citation type="submission" date="2019-08" db="EMBL/GenBank/DDBJ databases">
        <title>Whole genome of Aphis craccivora.</title>
        <authorList>
            <person name="Voronova N.V."/>
            <person name="Shulinski R.S."/>
            <person name="Bandarenka Y.V."/>
            <person name="Zhorov D.G."/>
            <person name="Warner D."/>
        </authorList>
    </citation>
    <scope>NUCLEOTIDE SEQUENCE [LARGE SCALE GENOMIC DNA]</scope>
    <source>
        <strain evidence="1">180601</strain>
        <tissue evidence="1">Whole Body</tissue>
    </source>
</reference>